<gene>
    <name evidence="3" type="ORF">J437_LFUL011902</name>
</gene>
<comment type="caution">
    <text evidence="3">The sequence shown here is derived from an EMBL/GenBank/DDBJ whole genome shotgun (WGS) entry which is preliminary data.</text>
</comment>
<dbReference type="OrthoDB" id="8026289at2759"/>
<feature type="transmembrane region" description="Helical" evidence="2">
    <location>
        <begin position="41"/>
        <end position="64"/>
    </location>
</feature>
<keyword evidence="2" id="KW-0812">Transmembrane</keyword>
<evidence type="ECO:0000313" key="3">
    <source>
        <dbReference type="EMBL" id="KAG8232669.1"/>
    </source>
</evidence>
<evidence type="ECO:0000256" key="1">
    <source>
        <dbReference type="SAM" id="MobiDB-lite"/>
    </source>
</evidence>
<dbReference type="Proteomes" id="UP000792457">
    <property type="component" value="Unassembled WGS sequence"/>
</dbReference>
<name>A0A8K0P6I0_LADFU</name>
<keyword evidence="4" id="KW-1185">Reference proteome</keyword>
<accession>A0A8K0P6I0</accession>
<reference evidence="3" key="2">
    <citation type="submission" date="2017-10" db="EMBL/GenBank/DDBJ databases">
        <title>Ladona fulva Genome sequencing and assembly.</title>
        <authorList>
            <person name="Murali S."/>
            <person name="Richards S."/>
            <person name="Bandaranaike D."/>
            <person name="Bellair M."/>
            <person name="Blankenburg K."/>
            <person name="Chao H."/>
            <person name="Dinh H."/>
            <person name="Doddapaneni H."/>
            <person name="Dugan-Rocha S."/>
            <person name="Elkadiri S."/>
            <person name="Gnanaolivu R."/>
            <person name="Hernandez B."/>
            <person name="Skinner E."/>
            <person name="Javaid M."/>
            <person name="Lee S."/>
            <person name="Li M."/>
            <person name="Ming W."/>
            <person name="Munidasa M."/>
            <person name="Muniz J."/>
            <person name="Nguyen L."/>
            <person name="Hughes D."/>
            <person name="Osuji N."/>
            <person name="Pu L.-L."/>
            <person name="Puazo M."/>
            <person name="Qu C."/>
            <person name="Quiroz J."/>
            <person name="Raj R."/>
            <person name="Weissenberger G."/>
            <person name="Xin Y."/>
            <person name="Zou X."/>
            <person name="Han Y."/>
            <person name="Worley K."/>
            <person name="Muzny D."/>
            <person name="Gibbs R."/>
        </authorList>
    </citation>
    <scope>NUCLEOTIDE SEQUENCE</scope>
    <source>
        <strain evidence="3">Sampled in the wild</strain>
    </source>
</reference>
<organism evidence="3 4">
    <name type="scientific">Ladona fulva</name>
    <name type="common">Scarce chaser dragonfly</name>
    <name type="synonym">Libellula fulva</name>
    <dbReference type="NCBI Taxonomy" id="123851"/>
    <lineage>
        <taxon>Eukaryota</taxon>
        <taxon>Metazoa</taxon>
        <taxon>Ecdysozoa</taxon>
        <taxon>Arthropoda</taxon>
        <taxon>Hexapoda</taxon>
        <taxon>Insecta</taxon>
        <taxon>Pterygota</taxon>
        <taxon>Palaeoptera</taxon>
        <taxon>Odonata</taxon>
        <taxon>Epiprocta</taxon>
        <taxon>Anisoptera</taxon>
        <taxon>Libelluloidea</taxon>
        <taxon>Libellulidae</taxon>
        <taxon>Ladona</taxon>
    </lineage>
</organism>
<proteinExistence type="predicted"/>
<keyword evidence="2" id="KW-1133">Transmembrane helix</keyword>
<dbReference type="AlphaFoldDB" id="A0A8K0P6I0"/>
<feature type="region of interest" description="Disordered" evidence="1">
    <location>
        <begin position="1"/>
        <end position="27"/>
    </location>
</feature>
<protein>
    <submittedName>
        <fullName evidence="3">Uncharacterized protein</fullName>
    </submittedName>
</protein>
<keyword evidence="2" id="KW-0472">Membrane</keyword>
<dbReference type="EMBL" id="KZ308639">
    <property type="protein sequence ID" value="KAG8232669.1"/>
    <property type="molecule type" value="Genomic_DNA"/>
</dbReference>
<evidence type="ECO:0000313" key="4">
    <source>
        <dbReference type="Proteomes" id="UP000792457"/>
    </source>
</evidence>
<reference evidence="3" key="1">
    <citation type="submission" date="2013-04" db="EMBL/GenBank/DDBJ databases">
        <authorList>
            <person name="Qu J."/>
            <person name="Murali S.C."/>
            <person name="Bandaranaike D."/>
            <person name="Bellair M."/>
            <person name="Blankenburg K."/>
            <person name="Chao H."/>
            <person name="Dinh H."/>
            <person name="Doddapaneni H."/>
            <person name="Downs B."/>
            <person name="Dugan-Rocha S."/>
            <person name="Elkadiri S."/>
            <person name="Gnanaolivu R.D."/>
            <person name="Hernandez B."/>
            <person name="Javaid M."/>
            <person name="Jayaseelan J.C."/>
            <person name="Lee S."/>
            <person name="Li M."/>
            <person name="Ming W."/>
            <person name="Munidasa M."/>
            <person name="Muniz J."/>
            <person name="Nguyen L."/>
            <person name="Ongeri F."/>
            <person name="Osuji N."/>
            <person name="Pu L.-L."/>
            <person name="Puazo M."/>
            <person name="Qu C."/>
            <person name="Quiroz J."/>
            <person name="Raj R."/>
            <person name="Weissenberger G."/>
            <person name="Xin Y."/>
            <person name="Zou X."/>
            <person name="Han Y."/>
            <person name="Richards S."/>
            <person name="Worley K."/>
            <person name="Muzny D."/>
            <person name="Gibbs R."/>
        </authorList>
    </citation>
    <scope>NUCLEOTIDE SEQUENCE</scope>
    <source>
        <strain evidence="3">Sampled in the wild</strain>
    </source>
</reference>
<sequence>MDPRRDDTLVPEGSDTSGLCPHADDGVSERLEAGPRGRKSCFLPTVVFLSHFLLILFLLVLLVATASSSGPGTSETIRKGVVHTWAEILGVDLWHVGEFVTKRKEMQEVIKSHHVLDT</sequence>
<evidence type="ECO:0000256" key="2">
    <source>
        <dbReference type="SAM" id="Phobius"/>
    </source>
</evidence>